<sequence length="187" mass="18484">MRLITQQVRSSLIGYGSACAAMLVPAALLVLPPAALAQAADDAPVAQFAQATLASVGNPAPDVVPATPAALAPATPDDVSTPAAASMASTAAPDDTDAAAAGSRPAADPVAFGDDGAFAGVGSLDDQTLSRQRGGAVGMVMVAATPQLMRGNNSVTLWDEIAPPAPLPIPVDATQNAQGNVASYTRK</sequence>
<proteinExistence type="predicted"/>
<dbReference type="EMBL" id="FMYQ01000021">
    <property type="protein sequence ID" value="SDD53557.1"/>
    <property type="molecule type" value="Genomic_DNA"/>
</dbReference>
<dbReference type="Proteomes" id="UP000198908">
    <property type="component" value="Unassembled WGS sequence"/>
</dbReference>
<evidence type="ECO:0000256" key="1">
    <source>
        <dbReference type="SAM" id="MobiDB-lite"/>
    </source>
</evidence>
<evidence type="ECO:0000256" key="2">
    <source>
        <dbReference type="SAM" id="SignalP"/>
    </source>
</evidence>
<organism evidence="3 4">
    <name type="scientific">Paraburkholderia lycopersici</name>
    <dbReference type="NCBI Taxonomy" id="416944"/>
    <lineage>
        <taxon>Bacteria</taxon>
        <taxon>Pseudomonadati</taxon>
        <taxon>Pseudomonadota</taxon>
        <taxon>Betaproteobacteria</taxon>
        <taxon>Burkholderiales</taxon>
        <taxon>Burkholderiaceae</taxon>
        <taxon>Paraburkholderia</taxon>
    </lineage>
</organism>
<evidence type="ECO:0000313" key="3">
    <source>
        <dbReference type="EMBL" id="SDD53557.1"/>
    </source>
</evidence>
<dbReference type="AlphaFoldDB" id="A0A1G6VKK3"/>
<protein>
    <submittedName>
        <fullName evidence="3">Uncharacterized protein</fullName>
    </submittedName>
</protein>
<reference evidence="4" key="1">
    <citation type="submission" date="2016-09" db="EMBL/GenBank/DDBJ databases">
        <authorList>
            <person name="Varghese N."/>
            <person name="Submissions S."/>
        </authorList>
    </citation>
    <scope>NUCLEOTIDE SEQUENCE [LARGE SCALE GENOMIC DNA]</scope>
    <source>
        <strain evidence="4">TNe-862</strain>
    </source>
</reference>
<keyword evidence="2" id="KW-0732">Signal</keyword>
<evidence type="ECO:0000313" key="4">
    <source>
        <dbReference type="Proteomes" id="UP000198908"/>
    </source>
</evidence>
<feature type="chain" id="PRO_5011591465" evidence="2">
    <location>
        <begin position="38"/>
        <end position="187"/>
    </location>
</feature>
<feature type="region of interest" description="Disordered" evidence="1">
    <location>
        <begin position="67"/>
        <end position="106"/>
    </location>
</feature>
<accession>A0A1G6VKK3</accession>
<keyword evidence="4" id="KW-1185">Reference proteome</keyword>
<gene>
    <name evidence="3" type="ORF">SAMN05421548_12128</name>
</gene>
<feature type="signal peptide" evidence="2">
    <location>
        <begin position="1"/>
        <end position="37"/>
    </location>
</feature>
<name>A0A1G6VKK3_9BURK</name>
<dbReference type="OrthoDB" id="9035609at2"/>
<dbReference type="STRING" id="416944.SAMN05421548_12128"/>
<dbReference type="RefSeq" id="WP_092000766.1">
    <property type="nucleotide sequence ID" value="NZ_FMYQ01000021.1"/>
</dbReference>